<dbReference type="RefSeq" id="WP_178365729.1">
    <property type="nucleotide sequence ID" value="NZ_JACADJ010000009.1"/>
</dbReference>
<keyword evidence="3" id="KW-1185">Reference proteome</keyword>
<gene>
    <name evidence="2" type="ORF">HXW94_04650</name>
</gene>
<accession>A0A850T4S9</accession>
<dbReference type="AlphaFoldDB" id="A0A850T4S9"/>
<dbReference type="NCBIfam" id="TIGR02595">
    <property type="entry name" value="PEP_CTERM"/>
    <property type="match status" value="1"/>
</dbReference>
<keyword evidence="1" id="KW-0732">Signal</keyword>
<dbReference type="Proteomes" id="UP000553343">
    <property type="component" value="Unassembled WGS sequence"/>
</dbReference>
<feature type="chain" id="PRO_5032785955" evidence="1">
    <location>
        <begin position="25"/>
        <end position="315"/>
    </location>
</feature>
<comment type="caution">
    <text evidence="2">The sequence shown here is derived from an EMBL/GenBank/DDBJ whole genome shotgun (WGS) entry which is preliminary data.</text>
</comment>
<evidence type="ECO:0000256" key="1">
    <source>
        <dbReference type="SAM" id="SignalP"/>
    </source>
</evidence>
<organism evidence="2 3">
    <name type="scientific">Desulfobacter latus</name>
    <dbReference type="NCBI Taxonomy" id="2292"/>
    <lineage>
        <taxon>Bacteria</taxon>
        <taxon>Pseudomonadati</taxon>
        <taxon>Thermodesulfobacteriota</taxon>
        <taxon>Desulfobacteria</taxon>
        <taxon>Desulfobacterales</taxon>
        <taxon>Desulfobacteraceae</taxon>
        <taxon>Desulfobacter</taxon>
    </lineage>
</organism>
<proteinExistence type="predicted"/>
<evidence type="ECO:0000313" key="2">
    <source>
        <dbReference type="EMBL" id="NWH04282.1"/>
    </source>
</evidence>
<dbReference type="EMBL" id="JACADJ010000009">
    <property type="protein sequence ID" value="NWH04282.1"/>
    <property type="molecule type" value="Genomic_DNA"/>
</dbReference>
<protein>
    <submittedName>
        <fullName evidence="2">PEP-CTERM sorting domain-containing protein</fullName>
    </submittedName>
</protein>
<dbReference type="InterPro" id="IPR013424">
    <property type="entry name" value="Ice-binding_C"/>
</dbReference>
<evidence type="ECO:0000313" key="3">
    <source>
        <dbReference type="Proteomes" id="UP000553343"/>
    </source>
</evidence>
<reference evidence="2 3" key="1">
    <citation type="submission" date="2020-06" db="EMBL/GenBank/DDBJ databases">
        <title>High-quality draft genome of sulfate reducer Desulfobacter latus type strain AcrS2 isolated from marine sediment.</title>
        <authorList>
            <person name="Hoppe M."/>
            <person name="Larsen C.K."/>
            <person name="Marshall I.P.G."/>
            <person name="Schramm A."/>
            <person name="Marietou A.G."/>
        </authorList>
    </citation>
    <scope>NUCLEOTIDE SEQUENCE [LARGE SCALE GENOMIC DNA]</scope>
    <source>
        <strain evidence="2 3">AcRS2</strain>
    </source>
</reference>
<sequence>MKKNVFFLVIILVLPLFLQSPAHAALTPYSNASKTNIVNYADLFYPNFYHGMVTVGNRVGSSVSSENNHSYSDNFEAATFGGNSYPSGHSGVTFSGSATASSGISDGVLYSSAYAGMTYEGFTGSSTDTPGVEAEQQITAQFTQYYTDPVGSTMQITGSLDLGEIFFDLLDTDVFSDYSIRASVTVNEGTFSQSGSTVANVNLASLELSSDNLSESAIISTQPGSFGKEGDYYYSVTTSLTIAAILDNTWIENGAVIADAFSGNEFLLGDSENPIMVTASWSDASTTHTPVPSSLLLMISGVAGISFIRRRRAFN</sequence>
<name>A0A850T4S9_9BACT</name>
<feature type="signal peptide" evidence="1">
    <location>
        <begin position="1"/>
        <end position="24"/>
    </location>
</feature>